<dbReference type="STRING" id="477680.SAMN05421788_102123"/>
<protein>
    <recommendedName>
        <fullName evidence="3">DUF2004 domain-containing protein</fullName>
    </recommendedName>
</protein>
<proteinExistence type="predicted"/>
<accession>A0A173MI12</accession>
<dbReference type="KEGG" id="fln:FLA_3277"/>
<gene>
    <name evidence="1" type="ORF">SAMN05421788_102123</name>
</gene>
<name>A0A173MI12_9BACT</name>
<dbReference type="EMBL" id="FTOR01000002">
    <property type="protein sequence ID" value="SIS92516.1"/>
    <property type="molecule type" value="Genomic_DNA"/>
</dbReference>
<evidence type="ECO:0008006" key="3">
    <source>
        <dbReference type="Google" id="ProtNLM"/>
    </source>
</evidence>
<keyword evidence="2" id="KW-1185">Reference proteome</keyword>
<reference evidence="2" key="1">
    <citation type="submission" date="2017-01" db="EMBL/GenBank/DDBJ databases">
        <authorList>
            <person name="Varghese N."/>
            <person name="Submissions S."/>
        </authorList>
    </citation>
    <scope>NUCLEOTIDE SEQUENCE [LARGE SCALE GENOMIC DNA]</scope>
    <source>
        <strain evidence="2">DSM 21054</strain>
    </source>
</reference>
<dbReference type="RefSeq" id="WP_076377646.1">
    <property type="nucleotide sequence ID" value="NZ_AP017422.1"/>
</dbReference>
<evidence type="ECO:0000313" key="1">
    <source>
        <dbReference type="EMBL" id="SIS92516.1"/>
    </source>
</evidence>
<sequence>MRSFQLPVFNQLDLDDLEEYYAGTIELDGRTVDMDLSFDETSIADPTAQIIQKLLEDLPALHQANHQAILTDYENGGSVKKYIDQHLESVEPETLADLLSETDPSLPKEKQLLSLVHLKRVGFFPEDAERFVLFDYTIGKDVTDYLIAFTLDAQGSIVELTMEP</sequence>
<evidence type="ECO:0000313" key="2">
    <source>
        <dbReference type="Proteomes" id="UP000186917"/>
    </source>
</evidence>
<dbReference type="OrthoDB" id="1091595at2"/>
<dbReference type="Proteomes" id="UP000186917">
    <property type="component" value="Unassembled WGS sequence"/>
</dbReference>
<dbReference type="AlphaFoldDB" id="A0A173MI12"/>
<organism evidence="1 2">
    <name type="scientific">Filimonas lacunae</name>
    <dbReference type="NCBI Taxonomy" id="477680"/>
    <lineage>
        <taxon>Bacteria</taxon>
        <taxon>Pseudomonadati</taxon>
        <taxon>Bacteroidota</taxon>
        <taxon>Chitinophagia</taxon>
        <taxon>Chitinophagales</taxon>
        <taxon>Chitinophagaceae</taxon>
        <taxon>Filimonas</taxon>
    </lineage>
</organism>